<evidence type="ECO:0000256" key="2">
    <source>
        <dbReference type="ARBA" id="ARBA00022692"/>
    </source>
</evidence>
<proteinExistence type="predicted"/>
<dbReference type="STRING" id="113562.SAMN04489716_0955"/>
<dbReference type="InterPro" id="IPR051788">
    <property type="entry name" value="MFS_Transporter"/>
</dbReference>
<dbReference type="RefSeq" id="WP_092541942.1">
    <property type="nucleotide sequence ID" value="NZ_BOMJ01000009.1"/>
</dbReference>
<dbReference type="Pfam" id="PF07690">
    <property type="entry name" value="MFS_1"/>
    <property type="match status" value="1"/>
</dbReference>
<feature type="transmembrane region" description="Helical" evidence="6">
    <location>
        <begin position="349"/>
        <end position="370"/>
    </location>
</feature>
<keyword evidence="9" id="KW-1185">Reference proteome</keyword>
<feature type="transmembrane region" description="Helical" evidence="6">
    <location>
        <begin position="405"/>
        <end position="427"/>
    </location>
</feature>
<feature type="transmembrane region" description="Helical" evidence="6">
    <location>
        <begin position="164"/>
        <end position="184"/>
    </location>
</feature>
<dbReference type="EMBL" id="LT629758">
    <property type="protein sequence ID" value="SDS51576.1"/>
    <property type="molecule type" value="Genomic_DNA"/>
</dbReference>
<evidence type="ECO:0000256" key="5">
    <source>
        <dbReference type="SAM" id="MobiDB-lite"/>
    </source>
</evidence>
<gene>
    <name evidence="8" type="ORF">SAMN04489716_0955</name>
</gene>
<feature type="transmembrane region" description="Helical" evidence="6">
    <location>
        <begin position="321"/>
        <end position="340"/>
    </location>
</feature>
<reference evidence="8 9" key="1">
    <citation type="submission" date="2016-10" db="EMBL/GenBank/DDBJ databases">
        <authorList>
            <person name="de Groot N.N."/>
        </authorList>
    </citation>
    <scope>NUCLEOTIDE SEQUENCE [LARGE SCALE GENOMIC DNA]</scope>
    <source>
        <strain evidence="8 9">DSM 43941</strain>
    </source>
</reference>
<feature type="compositionally biased region" description="Low complexity" evidence="5">
    <location>
        <begin position="423"/>
        <end position="437"/>
    </location>
</feature>
<evidence type="ECO:0000259" key="7">
    <source>
        <dbReference type="PROSITE" id="PS50850"/>
    </source>
</evidence>
<dbReference type="AlphaFoldDB" id="A0A1H1SV14"/>
<feature type="transmembrane region" description="Helical" evidence="6">
    <location>
        <begin position="73"/>
        <end position="92"/>
    </location>
</feature>
<accession>A0A1H1SV14</accession>
<evidence type="ECO:0000313" key="9">
    <source>
        <dbReference type="Proteomes" id="UP000198688"/>
    </source>
</evidence>
<feature type="transmembrane region" description="Helical" evidence="6">
    <location>
        <begin position="261"/>
        <end position="280"/>
    </location>
</feature>
<sequence>MSSPWRLRGPVLAAYAINGFSLASWNVRLPAIAETAGLDTGELGRFLMAGAIGTLVTIPLTGRWVARWGEARVYLTATIGFVFAYLALGLALQTASVAPLFAAHALHGAVFAATNVPQSVLGTIAEARVGRSILSQFHAAYSIAAAAGAAAGGVAATAGMPPDLQFVALAVVALAGRGAVSLTLRHAPSMPTPSTDPSRRSADASHSGATPSGSGARPVRAWRDSQVLLLGLVVFGAALSEGAANNWVTPTLVENFPISEGAAATAVSVFLIAQTIGRLAGGRFVDRVGPKVTLIVSGLVATAGIVAFSSAQALWVCWIAVAVWGLGAALSLPVAVSVVARGPNAAHRIAAVASLSSLANVAGPPLIGAAADFIGLRWALGSLTVILLSGVLAARFAVRPPTPAVAALAASAAVSASAVTSASVASASDSATSVPTPRATEESRSVNRNTA</sequence>
<dbReference type="Gene3D" id="1.20.1250.20">
    <property type="entry name" value="MFS general substrate transporter like domains"/>
    <property type="match status" value="2"/>
</dbReference>
<feature type="transmembrane region" description="Helical" evidence="6">
    <location>
        <begin position="376"/>
        <end position="398"/>
    </location>
</feature>
<feature type="region of interest" description="Disordered" evidence="5">
    <location>
        <begin position="423"/>
        <end position="451"/>
    </location>
</feature>
<evidence type="ECO:0000256" key="4">
    <source>
        <dbReference type="ARBA" id="ARBA00023136"/>
    </source>
</evidence>
<feature type="transmembrane region" description="Helical" evidence="6">
    <location>
        <begin position="292"/>
        <end position="315"/>
    </location>
</feature>
<feature type="region of interest" description="Disordered" evidence="5">
    <location>
        <begin position="185"/>
        <end position="218"/>
    </location>
</feature>
<keyword evidence="2 6" id="KW-0812">Transmembrane</keyword>
<dbReference type="InterPro" id="IPR036259">
    <property type="entry name" value="MFS_trans_sf"/>
</dbReference>
<feature type="transmembrane region" description="Helical" evidence="6">
    <location>
        <begin position="12"/>
        <end position="31"/>
    </location>
</feature>
<keyword evidence="4 6" id="KW-0472">Membrane</keyword>
<dbReference type="InterPro" id="IPR011701">
    <property type="entry name" value="MFS"/>
</dbReference>
<dbReference type="GO" id="GO:0005886">
    <property type="term" value="C:plasma membrane"/>
    <property type="evidence" value="ECO:0007669"/>
    <property type="project" value="UniProtKB-SubCell"/>
</dbReference>
<feature type="transmembrane region" description="Helical" evidence="6">
    <location>
        <begin position="43"/>
        <end position="61"/>
    </location>
</feature>
<dbReference type="InterPro" id="IPR020846">
    <property type="entry name" value="MFS_dom"/>
</dbReference>
<dbReference type="PANTHER" id="PTHR23514">
    <property type="entry name" value="BYPASS OF STOP CODON PROTEIN 6"/>
    <property type="match status" value="1"/>
</dbReference>
<evidence type="ECO:0000256" key="3">
    <source>
        <dbReference type="ARBA" id="ARBA00022989"/>
    </source>
</evidence>
<organism evidence="8 9">
    <name type="scientific">Actinoplanes derwentensis</name>
    <dbReference type="NCBI Taxonomy" id="113562"/>
    <lineage>
        <taxon>Bacteria</taxon>
        <taxon>Bacillati</taxon>
        <taxon>Actinomycetota</taxon>
        <taxon>Actinomycetes</taxon>
        <taxon>Micromonosporales</taxon>
        <taxon>Micromonosporaceae</taxon>
        <taxon>Actinoplanes</taxon>
    </lineage>
</organism>
<evidence type="ECO:0000256" key="6">
    <source>
        <dbReference type="SAM" id="Phobius"/>
    </source>
</evidence>
<dbReference type="SUPFAM" id="SSF103473">
    <property type="entry name" value="MFS general substrate transporter"/>
    <property type="match status" value="1"/>
</dbReference>
<dbReference type="PROSITE" id="PS50850">
    <property type="entry name" value="MFS"/>
    <property type="match status" value="1"/>
</dbReference>
<dbReference type="OrthoDB" id="151222at2"/>
<feature type="transmembrane region" description="Helical" evidence="6">
    <location>
        <begin position="137"/>
        <end position="158"/>
    </location>
</feature>
<dbReference type="PANTHER" id="PTHR23514:SF13">
    <property type="entry name" value="INNER MEMBRANE PROTEIN YBJJ"/>
    <property type="match status" value="1"/>
</dbReference>
<feature type="domain" description="Major facilitator superfamily (MFS) profile" evidence="7">
    <location>
        <begin position="226"/>
        <end position="451"/>
    </location>
</feature>
<keyword evidence="3 6" id="KW-1133">Transmembrane helix</keyword>
<feature type="transmembrane region" description="Helical" evidence="6">
    <location>
        <begin position="98"/>
        <end position="116"/>
    </location>
</feature>
<evidence type="ECO:0000256" key="1">
    <source>
        <dbReference type="ARBA" id="ARBA00004651"/>
    </source>
</evidence>
<dbReference type="GO" id="GO:0022857">
    <property type="term" value="F:transmembrane transporter activity"/>
    <property type="evidence" value="ECO:0007669"/>
    <property type="project" value="InterPro"/>
</dbReference>
<feature type="transmembrane region" description="Helical" evidence="6">
    <location>
        <begin position="227"/>
        <end position="249"/>
    </location>
</feature>
<comment type="subcellular location">
    <subcellularLocation>
        <location evidence="1">Cell membrane</location>
        <topology evidence="1">Multi-pass membrane protein</topology>
    </subcellularLocation>
</comment>
<protein>
    <submittedName>
        <fullName evidence="8">Predicted arabinose efflux permease, MFS family</fullName>
    </submittedName>
</protein>
<name>A0A1H1SV14_9ACTN</name>
<dbReference type="Proteomes" id="UP000198688">
    <property type="component" value="Chromosome I"/>
</dbReference>
<evidence type="ECO:0000313" key="8">
    <source>
        <dbReference type="EMBL" id="SDS51576.1"/>
    </source>
</evidence>